<dbReference type="Pfam" id="PF10159">
    <property type="entry name" value="MMtag"/>
    <property type="match status" value="1"/>
</dbReference>
<gene>
    <name evidence="3" type="ORF">NDU88_004271</name>
</gene>
<comment type="caution">
    <text evidence="3">The sequence shown here is derived from an EMBL/GenBank/DDBJ whole genome shotgun (WGS) entry which is preliminary data.</text>
</comment>
<dbReference type="InterPro" id="IPR019315">
    <property type="entry name" value="MMTA2_N"/>
</dbReference>
<sequence>MAMTLYAQPKARVRFSGTLSEYFELKRAMFGSSRAGVRGGQDQFSWEDVKTDKQRENYLGNSLMAPVGRWQKGKDLTWYAKEKGGKASMSREEELAAVRQAEQEAMMAALGYKNVKRQPTGLSKEDLAEVCKREGVERDEKDVDRVLGLGSSSGGSGRMMLSKEDKEAAKMGLSVFTHHSVESGRVCSNVKQPADKQEKTEMTRSESNKRSKKEKKKKKKKNKEKKEKEKHRKKESSSSSDDRDRRKNASQQRNHPSSPRQYGASRHDRHSSGDEDAQRPPGRRRHDTDSSSNGESPLRRRLSRPPTQSGGGSHSGGRRREPHTGQRRIASPSARGPKRRHDTDSDD</sequence>
<dbReference type="InterPro" id="IPR039207">
    <property type="entry name" value="MMTAG2-like"/>
</dbReference>
<keyword evidence="4" id="KW-1185">Reference proteome</keyword>
<dbReference type="AlphaFoldDB" id="A0AAV7M9L5"/>
<evidence type="ECO:0000259" key="2">
    <source>
        <dbReference type="Pfam" id="PF10159"/>
    </source>
</evidence>
<dbReference type="EMBL" id="JANPWB010000014">
    <property type="protein sequence ID" value="KAJ1099167.1"/>
    <property type="molecule type" value="Genomic_DNA"/>
</dbReference>
<evidence type="ECO:0000313" key="4">
    <source>
        <dbReference type="Proteomes" id="UP001066276"/>
    </source>
</evidence>
<accession>A0AAV7M9L5</accession>
<dbReference type="Proteomes" id="UP001066276">
    <property type="component" value="Chromosome 10"/>
</dbReference>
<proteinExistence type="predicted"/>
<evidence type="ECO:0000313" key="3">
    <source>
        <dbReference type="EMBL" id="KAJ1099167.1"/>
    </source>
</evidence>
<organism evidence="3 4">
    <name type="scientific">Pleurodeles waltl</name>
    <name type="common">Iberian ribbed newt</name>
    <dbReference type="NCBI Taxonomy" id="8319"/>
    <lineage>
        <taxon>Eukaryota</taxon>
        <taxon>Metazoa</taxon>
        <taxon>Chordata</taxon>
        <taxon>Craniata</taxon>
        <taxon>Vertebrata</taxon>
        <taxon>Euteleostomi</taxon>
        <taxon>Amphibia</taxon>
        <taxon>Batrachia</taxon>
        <taxon>Caudata</taxon>
        <taxon>Salamandroidea</taxon>
        <taxon>Salamandridae</taxon>
        <taxon>Pleurodelinae</taxon>
        <taxon>Pleurodeles</taxon>
    </lineage>
</organism>
<reference evidence="3" key="1">
    <citation type="journal article" date="2022" name="bioRxiv">
        <title>Sequencing and chromosome-scale assembly of the giantPleurodeles waltlgenome.</title>
        <authorList>
            <person name="Brown T."/>
            <person name="Elewa A."/>
            <person name="Iarovenko S."/>
            <person name="Subramanian E."/>
            <person name="Araus A.J."/>
            <person name="Petzold A."/>
            <person name="Susuki M."/>
            <person name="Suzuki K.-i.T."/>
            <person name="Hayashi T."/>
            <person name="Toyoda A."/>
            <person name="Oliveira C."/>
            <person name="Osipova E."/>
            <person name="Leigh N.D."/>
            <person name="Simon A."/>
            <person name="Yun M.H."/>
        </authorList>
    </citation>
    <scope>NUCLEOTIDE SEQUENCE</scope>
    <source>
        <strain evidence="3">20211129_DDA</strain>
        <tissue evidence="3">Liver</tissue>
    </source>
</reference>
<dbReference type="PANTHER" id="PTHR14580:SF0">
    <property type="entry name" value="MULTIPLE MYELOMA TUMOR-ASSOCIATED PROTEIN 2"/>
    <property type="match status" value="1"/>
</dbReference>
<dbReference type="PANTHER" id="PTHR14580">
    <property type="entry name" value="MULTIPLE MYELOMA TUMOR-ASSOCIATED PROTEIN 2 FAMILY MEMBER"/>
    <property type="match status" value="1"/>
</dbReference>
<feature type="compositionally biased region" description="Basic residues" evidence="1">
    <location>
        <begin position="210"/>
        <end position="234"/>
    </location>
</feature>
<evidence type="ECO:0000256" key="1">
    <source>
        <dbReference type="SAM" id="MobiDB-lite"/>
    </source>
</evidence>
<feature type="region of interest" description="Disordered" evidence="1">
    <location>
        <begin position="179"/>
        <end position="347"/>
    </location>
</feature>
<feature type="compositionally biased region" description="Basic and acidic residues" evidence="1">
    <location>
        <begin position="193"/>
        <end position="209"/>
    </location>
</feature>
<protein>
    <recommendedName>
        <fullName evidence="2">Multiple myeloma tumor-associated protein 2-like N-terminal domain-containing protein</fullName>
    </recommendedName>
</protein>
<feature type="compositionally biased region" description="Polar residues" evidence="1">
    <location>
        <begin position="249"/>
        <end position="260"/>
    </location>
</feature>
<feature type="domain" description="Multiple myeloma tumor-associated protein 2-like N-terminal" evidence="2">
    <location>
        <begin position="36"/>
        <end position="111"/>
    </location>
</feature>
<name>A0AAV7M9L5_PLEWA</name>